<protein>
    <submittedName>
        <fullName evidence="1">Uncharacterized protein</fullName>
    </submittedName>
</protein>
<comment type="caution">
    <text evidence="1">The sequence shown here is derived from an EMBL/GenBank/DDBJ whole genome shotgun (WGS) entry which is preliminary data.</text>
</comment>
<dbReference type="Proteomes" id="UP000631034">
    <property type="component" value="Unassembled WGS sequence"/>
</dbReference>
<dbReference type="EMBL" id="JACZHT010000007">
    <property type="protein sequence ID" value="MBE1237820.1"/>
    <property type="molecule type" value="Genomic_DNA"/>
</dbReference>
<proteinExistence type="predicted"/>
<evidence type="ECO:0000313" key="1">
    <source>
        <dbReference type="EMBL" id="MBE1237820.1"/>
    </source>
</evidence>
<accession>A0A8J6YNJ7</accession>
<dbReference type="AlphaFoldDB" id="A0A8J6YNJ7"/>
<reference evidence="1" key="1">
    <citation type="submission" date="2020-10" db="EMBL/GenBank/DDBJ databases">
        <title>Genome sequence of the unusual species of purple photosynthetic bacteria, Phaeovibrio sulfidiphilus DSM 23193, type strain.</title>
        <authorList>
            <person name="Kyndt J.A."/>
            <person name="Meyer T.E."/>
        </authorList>
    </citation>
    <scope>NUCLEOTIDE SEQUENCE</scope>
    <source>
        <strain evidence="1">DSM 23193</strain>
    </source>
</reference>
<keyword evidence="2" id="KW-1185">Reference proteome</keyword>
<organism evidence="1 2">
    <name type="scientific">Phaeovibrio sulfidiphilus</name>
    <dbReference type="NCBI Taxonomy" id="1220600"/>
    <lineage>
        <taxon>Bacteria</taxon>
        <taxon>Pseudomonadati</taxon>
        <taxon>Pseudomonadota</taxon>
        <taxon>Alphaproteobacteria</taxon>
        <taxon>Rhodospirillales</taxon>
        <taxon>Rhodospirillaceae</taxon>
        <taxon>Phaeovibrio</taxon>
    </lineage>
</organism>
<evidence type="ECO:0000313" key="2">
    <source>
        <dbReference type="Proteomes" id="UP000631034"/>
    </source>
</evidence>
<gene>
    <name evidence="1" type="ORF">IHV25_09190</name>
</gene>
<sequence length="103" mass="10652">MTFKFRGAPGSLLGEGLIGSRTFLNGPARVAGAGKPATGSFPLSAPHSPALRELAPLCPRAIGTEGRSLFARSLVYALPAPCETGSARELTPLPPRARAVSQR</sequence>
<name>A0A8J6YNJ7_9PROT</name>
<dbReference type="RefSeq" id="WP_192534831.1">
    <property type="nucleotide sequence ID" value="NZ_JACZHT010000007.1"/>
</dbReference>